<dbReference type="Proteomes" id="UP000635565">
    <property type="component" value="Unassembled WGS sequence"/>
</dbReference>
<evidence type="ECO:0000313" key="3">
    <source>
        <dbReference type="Proteomes" id="UP000635565"/>
    </source>
</evidence>
<accession>A0ABQ3VLU2</accession>
<protein>
    <submittedName>
        <fullName evidence="2">Uncharacterized protein</fullName>
    </submittedName>
</protein>
<dbReference type="EMBL" id="BNJJ01000015">
    <property type="protein sequence ID" value="GHO87182.1"/>
    <property type="molecule type" value="Genomic_DNA"/>
</dbReference>
<sequence>MLSAERMEHVGEQQRRERRESVWRRNLKKHRIQKSLAEMDRPREMEQLEMTPLGRKKC</sequence>
<keyword evidence="3" id="KW-1185">Reference proteome</keyword>
<feature type="region of interest" description="Disordered" evidence="1">
    <location>
        <begin position="1"/>
        <end position="21"/>
    </location>
</feature>
<evidence type="ECO:0000256" key="1">
    <source>
        <dbReference type="SAM" id="MobiDB-lite"/>
    </source>
</evidence>
<proteinExistence type="predicted"/>
<gene>
    <name evidence="2" type="ORF">KSZ_51880</name>
</gene>
<evidence type="ECO:0000313" key="2">
    <source>
        <dbReference type="EMBL" id="GHO87182.1"/>
    </source>
</evidence>
<reference evidence="2 3" key="1">
    <citation type="journal article" date="2021" name="Int. J. Syst. Evol. Microbiol.">
        <title>Reticulibacter mediterranei gen. nov., sp. nov., within the new family Reticulibacteraceae fam. nov., and Ktedonospora formicarum gen. nov., sp. nov., Ktedonobacter robiniae sp. nov., Dictyobacter formicarum sp. nov. and Dictyobacter arantiisoli sp. nov., belonging to the class Ktedonobacteria.</title>
        <authorList>
            <person name="Yabe S."/>
            <person name="Zheng Y."/>
            <person name="Wang C.M."/>
            <person name="Sakai Y."/>
            <person name="Abe K."/>
            <person name="Yokota A."/>
            <person name="Donadio S."/>
            <person name="Cavaletti L."/>
            <person name="Monciardini P."/>
        </authorList>
    </citation>
    <scope>NUCLEOTIDE SEQUENCE [LARGE SCALE GENOMIC DNA]</scope>
    <source>
        <strain evidence="2 3">SOSP1-9</strain>
    </source>
</reference>
<organism evidence="2 3">
    <name type="scientific">Dictyobacter formicarum</name>
    <dbReference type="NCBI Taxonomy" id="2778368"/>
    <lineage>
        <taxon>Bacteria</taxon>
        <taxon>Bacillati</taxon>
        <taxon>Chloroflexota</taxon>
        <taxon>Ktedonobacteria</taxon>
        <taxon>Ktedonobacterales</taxon>
        <taxon>Dictyobacteraceae</taxon>
        <taxon>Dictyobacter</taxon>
    </lineage>
</organism>
<name>A0ABQ3VLU2_9CHLR</name>
<comment type="caution">
    <text evidence="2">The sequence shown here is derived from an EMBL/GenBank/DDBJ whole genome shotgun (WGS) entry which is preliminary data.</text>
</comment>